<dbReference type="Proteomes" id="UP001652504">
    <property type="component" value="Unassembled WGS sequence"/>
</dbReference>
<proteinExistence type="predicted"/>
<gene>
    <name evidence="2" type="ORF">OE749_18505</name>
</gene>
<feature type="domain" description="Glycosyltransferase 2-like" evidence="1">
    <location>
        <begin position="6"/>
        <end position="136"/>
    </location>
</feature>
<dbReference type="SUPFAM" id="SSF53448">
    <property type="entry name" value="Nucleotide-diphospho-sugar transferases"/>
    <property type="match status" value="1"/>
</dbReference>
<protein>
    <submittedName>
        <fullName evidence="2">Glycosyltransferase family 2 protein</fullName>
    </submittedName>
</protein>
<keyword evidence="3" id="KW-1185">Reference proteome</keyword>
<organism evidence="2 3">
    <name type="scientific">Fluctibacter corallii</name>
    <dbReference type="NCBI Taxonomy" id="2984329"/>
    <lineage>
        <taxon>Bacteria</taxon>
        <taxon>Pseudomonadati</taxon>
        <taxon>Pseudomonadota</taxon>
        <taxon>Gammaproteobacteria</taxon>
        <taxon>Alteromonadales</taxon>
        <taxon>Alteromonadaceae</taxon>
        <taxon>Fluctibacter</taxon>
    </lineage>
</organism>
<evidence type="ECO:0000313" key="2">
    <source>
        <dbReference type="EMBL" id="MCV2886687.1"/>
    </source>
</evidence>
<accession>A0ABT3AEF6</accession>
<dbReference type="PANTHER" id="PTHR43685:SF11">
    <property type="entry name" value="GLYCOSYLTRANSFERASE TAGX-RELATED"/>
    <property type="match status" value="1"/>
</dbReference>
<name>A0ABT3AEF6_9ALTE</name>
<evidence type="ECO:0000313" key="3">
    <source>
        <dbReference type="Proteomes" id="UP001652504"/>
    </source>
</evidence>
<dbReference type="Gene3D" id="3.90.550.10">
    <property type="entry name" value="Spore Coat Polysaccharide Biosynthesis Protein SpsA, Chain A"/>
    <property type="match status" value="1"/>
</dbReference>
<dbReference type="EMBL" id="JAOWKX010000016">
    <property type="protein sequence ID" value="MCV2886687.1"/>
    <property type="molecule type" value="Genomic_DNA"/>
</dbReference>
<reference evidence="2 3" key="1">
    <citation type="submission" date="2022-10" db="EMBL/GenBank/DDBJ databases">
        <title>Aestuariibacter sp. AA17 isolated from Montipora capitata coral fragment.</title>
        <authorList>
            <person name="Emsley S.A."/>
            <person name="Pfannmuller K.M."/>
            <person name="Loughran R.M."/>
            <person name="Shlafstein M."/>
            <person name="Papke E."/>
            <person name="Saw J.H."/>
            <person name="Ushijima B."/>
            <person name="Videau P."/>
        </authorList>
    </citation>
    <scope>NUCLEOTIDE SEQUENCE [LARGE SCALE GENOMIC DNA]</scope>
    <source>
        <strain evidence="2 3">AA17</strain>
    </source>
</reference>
<dbReference type="InterPro" id="IPR050834">
    <property type="entry name" value="Glycosyltransf_2"/>
</dbReference>
<evidence type="ECO:0000259" key="1">
    <source>
        <dbReference type="Pfam" id="PF00535"/>
    </source>
</evidence>
<dbReference type="InterPro" id="IPR029044">
    <property type="entry name" value="Nucleotide-diphossugar_trans"/>
</dbReference>
<dbReference type="PANTHER" id="PTHR43685">
    <property type="entry name" value="GLYCOSYLTRANSFERASE"/>
    <property type="match status" value="1"/>
</dbReference>
<dbReference type="CDD" id="cd00761">
    <property type="entry name" value="Glyco_tranf_GTA_type"/>
    <property type="match status" value="1"/>
</dbReference>
<comment type="caution">
    <text evidence="2">The sequence shown here is derived from an EMBL/GenBank/DDBJ whole genome shotgun (WGS) entry which is preliminary data.</text>
</comment>
<dbReference type="Pfam" id="PF00535">
    <property type="entry name" value="Glycos_transf_2"/>
    <property type="match status" value="1"/>
</dbReference>
<dbReference type="RefSeq" id="WP_263713978.1">
    <property type="nucleotide sequence ID" value="NZ_JAOWKX010000016.1"/>
</dbReference>
<dbReference type="InterPro" id="IPR001173">
    <property type="entry name" value="Glyco_trans_2-like"/>
</dbReference>
<sequence length="271" mass="30932">MSTEISIIVPFYNAMTYFNRLCVSLRDYANDQRIEILIVNDASHIEEKEALIEAVSGLKWSNIRVIHAHENGGAAKARKIGIEHAVGEYIAFLDSDDGWVKNKLFAQKRLMEERGVAISGNPCKQIDEAQFVEVRQAMPTYTARPYSRLHALFSNRFSTPSVMVKRTVALKYPFDERLRYSEDADCWRRILLNHRGVILSEDNAFMFKHAYASGAGSLSANTTKMSLSQFMSLYRLAVSDHVTMGYRLLLPIAMVWSGVKALRREWIRKTT</sequence>